<comment type="caution">
    <text evidence="2">The sequence shown here is derived from an EMBL/GenBank/DDBJ whole genome shotgun (WGS) entry which is preliminary data.</text>
</comment>
<name>K2BVL2_9BACT</name>
<accession>K2BVL2</accession>
<protein>
    <submittedName>
        <fullName evidence="2">Uncharacterized protein</fullName>
    </submittedName>
</protein>
<feature type="coiled-coil region" evidence="1">
    <location>
        <begin position="26"/>
        <end position="53"/>
    </location>
</feature>
<gene>
    <name evidence="2" type="ORF">ACD_49C00055G0011</name>
</gene>
<keyword evidence="1" id="KW-0175">Coiled coil</keyword>
<reference evidence="2" key="1">
    <citation type="journal article" date="2012" name="Science">
        <title>Fermentation, hydrogen, and sulfur metabolism in multiple uncultivated bacterial phyla.</title>
        <authorList>
            <person name="Wrighton K.C."/>
            <person name="Thomas B.C."/>
            <person name="Sharon I."/>
            <person name="Miller C.S."/>
            <person name="Castelle C.J."/>
            <person name="VerBerkmoes N.C."/>
            <person name="Wilkins M.J."/>
            <person name="Hettich R.L."/>
            <person name="Lipton M.S."/>
            <person name="Williams K.H."/>
            <person name="Long P.E."/>
            <person name="Banfield J.F."/>
        </authorList>
    </citation>
    <scope>NUCLEOTIDE SEQUENCE [LARGE SCALE GENOMIC DNA]</scope>
</reference>
<dbReference type="AlphaFoldDB" id="K2BVL2"/>
<evidence type="ECO:0000313" key="2">
    <source>
        <dbReference type="EMBL" id="EKD66274.1"/>
    </source>
</evidence>
<dbReference type="EMBL" id="AMFJ01021641">
    <property type="protein sequence ID" value="EKD66274.1"/>
    <property type="molecule type" value="Genomic_DNA"/>
</dbReference>
<organism evidence="2">
    <name type="scientific">uncultured bacterium</name>
    <name type="common">gcode 4</name>
    <dbReference type="NCBI Taxonomy" id="1234023"/>
    <lineage>
        <taxon>Bacteria</taxon>
        <taxon>environmental samples</taxon>
    </lineage>
</organism>
<sequence>MWLNQFPKHIQGHHDTLNIHGINKEKEFTQKHLAKLIEKRNEWKEKLTSLEKLEIWAWENLLKTLHEIHDKLDKIIRWH</sequence>
<evidence type="ECO:0000256" key="1">
    <source>
        <dbReference type="SAM" id="Coils"/>
    </source>
</evidence>
<proteinExistence type="predicted"/>